<accession>A0A0K1Q877</accession>
<dbReference type="AlphaFoldDB" id="A0A0K1Q877"/>
<evidence type="ECO:0000313" key="2">
    <source>
        <dbReference type="Proteomes" id="UP000064967"/>
    </source>
</evidence>
<evidence type="ECO:0000313" key="1">
    <source>
        <dbReference type="EMBL" id="AKV02016.1"/>
    </source>
</evidence>
<sequence length="47" mass="4907">MLALAALRNVGVAPRERAQCGAALRRASKRAGTASIGARTSMPRDAR</sequence>
<protein>
    <submittedName>
        <fullName evidence="1">Uncharacterized protein</fullName>
    </submittedName>
</protein>
<name>A0A0K1Q877_9BACT</name>
<keyword evidence="2" id="KW-1185">Reference proteome</keyword>
<dbReference type="Proteomes" id="UP000064967">
    <property type="component" value="Chromosome"/>
</dbReference>
<organism evidence="1 2">
    <name type="scientific">Labilithrix luteola</name>
    <dbReference type="NCBI Taxonomy" id="1391654"/>
    <lineage>
        <taxon>Bacteria</taxon>
        <taxon>Pseudomonadati</taxon>
        <taxon>Myxococcota</taxon>
        <taxon>Polyangia</taxon>
        <taxon>Polyangiales</taxon>
        <taxon>Labilitrichaceae</taxon>
        <taxon>Labilithrix</taxon>
    </lineage>
</organism>
<reference evidence="1 2" key="1">
    <citation type="submission" date="2015-08" db="EMBL/GenBank/DDBJ databases">
        <authorList>
            <person name="Babu N.S."/>
            <person name="Beckwith C.J."/>
            <person name="Beseler K.G."/>
            <person name="Brison A."/>
            <person name="Carone J.V."/>
            <person name="Caskin T.P."/>
            <person name="Diamond M."/>
            <person name="Durham M.E."/>
            <person name="Foxe J.M."/>
            <person name="Go M."/>
            <person name="Henderson B.A."/>
            <person name="Jones I.B."/>
            <person name="McGettigan J.A."/>
            <person name="Micheletti S.J."/>
            <person name="Nasrallah M.E."/>
            <person name="Ortiz D."/>
            <person name="Piller C.R."/>
            <person name="Privatt S.R."/>
            <person name="Schneider S.L."/>
            <person name="Sharp S."/>
            <person name="Smith T.C."/>
            <person name="Stanton J.D."/>
            <person name="Ullery H.E."/>
            <person name="Wilson R.J."/>
            <person name="Serrano M.G."/>
            <person name="Buck G."/>
            <person name="Lee V."/>
            <person name="Wang Y."/>
            <person name="Carvalho R."/>
            <person name="Voegtly L."/>
            <person name="Shi R."/>
            <person name="Duckworth R."/>
            <person name="Johnson A."/>
            <person name="Loviza R."/>
            <person name="Walstead R."/>
            <person name="Shah Z."/>
            <person name="Kiflezghi M."/>
            <person name="Wade K."/>
            <person name="Ball S.L."/>
            <person name="Bradley K.W."/>
            <person name="Asai D.J."/>
            <person name="Bowman C.A."/>
            <person name="Russell D.A."/>
            <person name="Pope W.H."/>
            <person name="Jacobs-Sera D."/>
            <person name="Hendrix R.W."/>
            <person name="Hatfull G.F."/>
        </authorList>
    </citation>
    <scope>NUCLEOTIDE SEQUENCE [LARGE SCALE GENOMIC DNA]</scope>
    <source>
        <strain evidence="1 2">DSM 27648</strain>
    </source>
</reference>
<proteinExistence type="predicted"/>
<gene>
    <name evidence="1" type="ORF">AKJ09_08679</name>
</gene>
<dbReference type="EMBL" id="CP012333">
    <property type="protein sequence ID" value="AKV02016.1"/>
    <property type="molecule type" value="Genomic_DNA"/>
</dbReference>
<dbReference type="KEGG" id="llu:AKJ09_08679"/>
<dbReference type="STRING" id="1391654.AKJ09_08679"/>